<dbReference type="SUPFAM" id="SSF117281">
    <property type="entry name" value="Kelch motif"/>
    <property type="match status" value="1"/>
</dbReference>
<comment type="caution">
    <text evidence="3">The sequence shown here is derived from an EMBL/GenBank/DDBJ whole genome shotgun (WGS) entry which is preliminary data.</text>
</comment>
<dbReference type="Pfam" id="PF01344">
    <property type="entry name" value="Kelch_1"/>
    <property type="match status" value="1"/>
</dbReference>
<keyword evidence="4" id="KW-1185">Reference proteome</keyword>
<dbReference type="Gene3D" id="2.120.10.80">
    <property type="entry name" value="Kelch-type beta propeller"/>
    <property type="match status" value="1"/>
</dbReference>
<proteinExistence type="predicted"/>
<keyword evidence="1" id="KW-0880">Kelch repeat</keyword>
<evidence type="ECO:0000256" key="2">
    <source>
        <dbReference type="ARBA" id="ARBA00022737"/>
    </source>
</evidence>
<gene>
    <name evidence="3" type="ORF">BSTOLATCC_MIC47998</name>
</gene>
<keyword evidence="2" id="KW-0677">Repeat</keyword>
<reference evidence="3" key="1">
    <citation type="submission" date="2021-09" db="EMBL/GenBank/DDBJ databases">
        <authorList>
            <consortium name="AG Swart"/>
            <person name="Singh M."/>
            <person name="Singh A."/>
            <person name="Seah K."/>
            <person name="Emmerich C."/>
        </authorList>
    </citation>
    <scope>NUCLEOTIDE SEQUENCE</scope>
    <source>
        <strain evidence="3">ATCC30299</strain>
    </source>
</reference>
<dbReference type="SMART" id="SM00612">
    <property type="entry name" value="Kelch"/>
    <property type="match status" value="2"/>
</dbReference>
<dbReference type="PANTHER" id="PTHR24412">
    <property type="entry name" value="KELCH PROTEIN"/>
    <property type="match status" value="1"/>
</dbReference>
<organism evidence="3 4">
    <name type="scientific">Blepharisma stoltei</name>
    <dbReference type="NCBI Taxonomy" id="1481888"/>
    <lineage>
        <taxon>Eukaryota</taxon>
        <taxon>Sar</taxon>
        <taxon>Alveolata</taxon>
        <taxon>Ciliophora</taxon>
        <taxon>Postciliodesmatophora</taxon>
        <taxon>Heterotrichea</taxon>
        <taxon>Heterotrichida</taxon>
        <taxon>Blepharismidae</taxon>
        <taxon>Blepharisma</taxon>
    </lineage>
</organism>
<dbReference type="InterPro" id="IPR015915">
    <property type="entry name" value="Kelch-typ_b-propeller"/>
</dbReference>
<evidence type="ECO:0000256" key="1">
    <source>
        <dbReference type="ARBA" id="ARBA00022441"/>
    </source>
</evidence>
<dbReference type="InterPro" id="IPR006652">
    <property type="entry name" value="Kelch_1"/>
</dbReference>
<dbReference type="AlphaFoldDB" id="A0AAU9JVN0"/>
<dbReference type="Proteomes" id="UP001162131">
    <property type="component" value="Unassembled WGS sequence"/>
</dbReference>
<dbReference type="PANTHER" id="PTHR24412:SF489">
    <property type="entry name" value="RING FINGER DOMAIN AND KELCH REPEAT-CONTAINING PROTEIN DDB_G0271372"/>
    <property type="match status" value="1"/>
</dbReference>
<accession>A0AAU9JVN0</accession>
<evidence type="ECO:0000313" key="4">
    <source>
        <dbReference type="Proteomes" id="UP001162131"/>
    </source>
</evidence>
<protein>
    <submittedName>
        <fullName evidence="3">Uncharacterized protein</fullName>
    </submittedName>
</protein>
<evidence type="ECO:0000313" key="3">
    <source>
        <dbReference type="EMBL" id="CAG9329169.1"/>
    </source>
</evidence>
<dbReference type="EMBL" id="CAJZBQ010000047">
    <property type="protein sequence ID" value="CAG9329169.1"/>
    <property type="molecule type" value="Genomic_DNA"/>
</dbReference>
<name>A0AAU9JVN0_9CILI</name>
<sequence length="372" mass="42301">MGCGCSKSAKAIDPKKIKLKDKDKGTDKGDLPESFEEYQEEMSKIYNIPVNELKLVDENGNPINSENYDEFKNSSTDKPFTYGGHNDQYKNKEKPKAFVYGPKKVQTRYMKNKVAARNRPEYLEKPQEYLVDIDAGYVETYNFKSNLQSVFNNSLISAGSRAVYVPPNFAIISGGKEIPNSSYSIDLISGEMNRLDNMFEGREYHAMAYLGGIVYVTGGSSYQDLDSCEMYIRNKWGNGPKMNRARSWHTACPLGGCIYVCGGLKENSIERLERDKWVLLNVKIPFPINRIGMAPLSGVSLILAGGERTGISYNTRCWEFIIDSDQLEEITELPEFVWFFGPGTHFNKEAVLYCMGKVYYYNPEQRVWRILG</sequence>